<protein>
    <recommendedName>
        <fullName evidence="2">Probable allantoicase</fullName>
        <ecNumber evidence="2">3.5.3.4</ecNumber>
    </recommendedName>
    <alternativeName>
        <fullName evidence="2">Allantoate amidinohydrolase</fullName>
    </alternativeName>
</protein>
<comment type="similarity">
    <text evidence="1 2">Belongs to the allantoicase family.</text>
</comment>
<dbReference type="AlphaFoldDB" id="A0A158IK99"/>
<evidence type="ECO:0000313" key="4">
    <source>
        <dbReference type="EMBL" id="SAL56988.1"/>
    </source>
</evidence>
<dbReference type="SUPFAM" id="SSF49785">
    <property type="entry name" value="Galactose-binding domain-like"/>
    <property type="match status" value="2"/>
</dbReference>
<dbReference type="HAMAP" id="MF_00813">
    <property type="entry name" value="Allantoicase"/>
    <property type="match status" value="1"/>
</dbReference>
<evidence type="ECO:0000256" key="1">
    <source>
        <dbReference type="ARBA" id="ARBA00009242"/>
    </source>
</evidence>
<keyword evidence="2" id="KW-0378">Hydrolase</keyword>
<dbReference type="Proteomes" id="UP000054683">
    <property type="component" value="Unassembled WGS sequence"/>
</dbReference>
<dbReference type="GO" id="GO:0000256">
    <property type="term" value="P:allantoin catabolic process"/>
    <property type="evidence" value="ECO:0007669"/>
    <property type="project" value="UniProtKB-UniRule"/>
</dbReference>
<evidence type="ECO:0000256" key="2">
    <source>
        <dbReference type="HAMAP-Rule" id="MF_00813"/>
    </source>
</evidence>
<dbReference type="InterPro" id="IPR005164">
    <property type="entry name" value="Allantoicase"/>
</dbReference>
<comment type="catalytic activity">
    <reaction evidence="2">
        <text>allantoate + H2O = (S)-ureidoglycolate + urea</text>
        <dbReference type="Rhea" id="RHEA:11016"/>
        <dbReference type="ChEBI" id="CHEBI:15377"/>
        <dbReference type="ChEBI" id="CHEBI:16199"/>
        <dbReference type="ChEBI" id="CHEBI:17536"/>
        <dbReference type="ChEBI" id="CHEBI:57296"/>
        <dbReference type="EC" id="3.5.3.4"/>
    </reaction>
</comment>
<dbReference type="EMBL" id="FCOK02000053">
    <property type="protein sequence ID" value="SAL56988.1"/>
    <property type="molecule type" value="Genomic_DNA"/>
</dbReference>
<dbReference type="GO" id="GO:0004037">
    <property type="term" value="F:allantoicase activity"/>
    <property type="evidence" value="ECO:0007669"/>
    <property type="project" value="UniProtKB-UniRule"/>
</dbReference>
<proteinExistence type="inferred from homology"/>
<reference evidence="4 5" key="1">
    <citation type="submission" date="2016-01" db="EMBL/GenBank/DDBJ databases">
        <authorList>
            <person name="Oliw E.H."/>
        </authorList>
    </citation>
    <scope>NUCLEOTIDE SEQUENCE [LARGE SCALE GENOMIC DNA]</scope>
    <source>
        <strain evidence="4">LMG 27134</strain>
    </source>
</reference>
<dbReference type="InterPro" id="IPR008979">
    <property type="entry name" value="Galactose-bd-like_sf"/>
</dbReference>
<dbReference type="PANTHER" id="PTHR12045:SF3">
    <property type="entry name" value="INACTIVE ALLANTOICASE-RELATED"/>
    <property type="match status" value="1"/>
</dbReference>
<feature type="domain" description="Allantoicase" evidence="3">
    <location>
        <begin position="192"/>
        <end position="331"/>
    </location>
</feature>
<dbReference type="UniPathway" id="UPA00395">
    <property type="reaction ID" value="UER00654"/>
</dbReference>
<dbReference type="NCBIfam" id="TIGR02961">
    <property type="entry name" value="allantoicase"/>
    <property type="match status" value="1"/>
</dbReference>
<accession>A0A158IK99</accession>
<dbReference type="Pfam" id="PF03561">
    <property type="entry name" value="Allantoicase"/>
    <property type="match status" value="2"/>
</dbReference>
<evidence type="ECO:0000259" key="3">
    <source>
        <dbReference type="Pfam" id="PF03561"/>
    </source>
</evidence>
<dbReference type="OrthoDB" id="9077018at2"/>
<dbReference type="RefSeq" id="WP_062090468.1">
    <property type="nucleotide sequence ID" value="NZ_FCOK02000053.1"/>
</dbReference>
<dbReference type="PANTHER" id="PTHR12045">
    <property type="entry name" value="ALLANTOICASE"/>
    <property type="match status" value="1"/>
</dbReference>
<feature type="domain" description="Allantoicase" evidence="3">
    <location>
        <begin position="26"/>
        <end position="174"/>
    </location>
</feature>
<dbReference type="GO" id="GO:0006144">
    <property type="term" value="P:purine nucleobase metabolic process"/>
    <property type="evidence" value="ECO:0007669"/>
    <property type="project" value="UniProtKB-KW"/>
</dbReference>
<sequence length="334" mass="36364">MAIPTFDSNAPAFTRAGINLADPRLGAQAVLTSDDFFAPMARMLAPEPAVFIPGKYDDNGKWMDGWESRRKRVTGHDFCIVKLGVAGELMGVDIDTSHFTGNFPPAASIDACRSDDDIPPAGAQWTEVLPAMALSGNAHHFRAIEAAAGVVYTHVRLNIYPDGGVARLRVFGRPRRELAPDAEFNLASAMIGARIIAVNDQHFGLASNLLLPTRAANIGEGWETRRRREPGCDWCIVELAVPGEISKIDVDTAHFKGNFADRCSLQGAFVTAGTDESLITQSMFWPVLLDEQKLGMDRLHSFTPERILPVTHVRFNILPDGGVSRLRLIGHAPG</sequence>
<comment type="pathway">
    <text evidence="2">Nitrogen metabolism; (S)-allantoin degradation; (S)-ureidoglycolate from allantoate (aminidohydrolase route): step 1/1.</text>
</comment>
<dbReference type="PIRSF" id="PIRSF016516">
    <property type="entry name" value="Allantoicase"/>
    <property type="match status" value="1"/>
</dbReference>
<dbReference type="Gene3D" id="2.60.120.260">
    <property type="entry name" value="Galactose-binding domain-like"/>
    <property type="match status" value="2"/>
</dbReference>
<dbReference type="InterPro" id="IPR015908">
    <property type="entry name" value="Allantoicase_dom"/>
</dbReference>
<organism evidence="4 5">
    <name type="scientific">Caballeronia udeis</name>
    <dbReference type="NCBI Taxonomy" id="1232866"/>
    <lineage>
        <taxon>Bacteria</taxon>
        <taxon>Pseudomonadati</taxon>
        <taxon>Pseudomonadota</taxon>
        <taxon>Betaproteobacteria</taxon>
        <taxon>Burkholderiales</taxon>
        <taxon>Burkholderiaceae</taxon>
        <taxon>Caballeronia</taxon>
    </lineage>
</organism>
<keyword evidence="2" id="KW-0659">Purine metabolism</keyword>
<name>A0A158IK99_9BURK</name>
<gene>
    <name evidence="2" type="primary">alc</name>
    <name evidence="4" type="ORF">AWB69_06174</name>
</gene>
<dbReference type="EC" id="3.5.3.4" evidence="2"/>
<evidence type="ECO:0000313" key="5">
    <source>
        <dbReference type="Proteomes" id="UP000054683"/>
    </source>
</evidence>